<keyword evidence="1" id="KW-0812">Transmembrane</keyword>
<dbReference type="RefSeq" id="WP_127121478.1">
    <property type="nucleotide sequence ID" value="NZ_BHXQ01000002.1"/>
</dbReference>
<feature type="transmembrane region" description="Helical" evidence="1">
    <location>
        <begin position="87"/>
        <end position="106"/>
    </location>
</feature>
<name>A0A401U7E2_9BACT</name>
<protein>
    <recommendedName>
        <fullName evidence="4">DoxX family protein</fullName>
    </recommendedName>
</protein>
<sequence length="212" mass="24462">MITIIDWLKKQFLVRLFVIYLRYLTGFAFVFASIIKIKGERFTLIPPTEPVGYFFEAMYQSGFYWNFLGWAQFISGALLMSQRFSTIGALVFLPVITNVCLITHSVDFGSGTPVITTLMLLGTIFLVFWDYKKWIILFKKDHTIYLDLRNEPEDRLMNDPVWIAAGMLFVFFTVAFQLSGGTYAITWVVSMLATGIIAFIWVMLKHKRKLAS</sequence>
<dbReference type="EMBL" id="BHXQ01000002">
    <property type="protein sequence ID" value="GCC50812.1"/>
    <property type="molecule type" value="Genomic_DNA"/>
</dbReference>
<evidence type="ECO:0000313" key="3">
    <source>
        <dbReference type="Proteomes" id="UP000288227"/>
    </source>
</evidence>
<dbReference type="Proteomes" id="UP000288227">
    <property type="component" value="Unassembled WGS sequence"/>
</dbReference>
<keyword evidence="1" id="KW-0472">Membrane</keyword>
<feature type="transmembrane region" description="Helical" evidence="1">
    <location>
        <begin position="112"/>
        <end position="131"/>
    </location>
</feature>
<evidence type="ECO:0000256" key="1">
    <source>
        <dbReference type="SAM" id="Phobius"/>
    </source>
</evidence>
<dbReference type="OrthoDB" id="5524812at2"/>
<keyword evidence="1" id="KW-1133">Transmembrane helix</keyword>
<keyword evidence="3" id="KW-1185">Reference proteome</keyword>
<accession>A0A401U7E2</accession>
<feature type="transmembrane region" description="Helical" evidence="1">
    <location>
        <begin position="12"/>
        <end position="35"/>
    </location>
</feature>
<feature type="transmembrane region" description="Helical" evidence="1">
    <location>
        <begin position="161"/>
        <end position="178"/>
    </location>
</feature>
<organism evidence="2 3">
    <name type="scientific">Chryseotalea sanaruensis</name>
    <dbReference type="NCBI Taxonomy" id="2482724"/>
    <lineage>
        <taxon>Bacteria</taxon>
        <taxon>Pseudomonadati</taxon>
        <taxon>Bacteroidota</taxon>
        <taxon>Cytophagia</taxon>
        <taxon>Cytophagales</taxon>
        <taxon>Chryseotaleaceae</taxon>
        <taxon>Chryseotalea</taxon>
    </lineage>
</organism>
<evidence type="ECO:0000313" key="2">
    <source>
        <dbReference type="EMBL" id="GCC50812.1"/>
    </source>
</evidence>
<proteinExistence type="predicted"/>
<feature type="transmembrane region" description="Helical" evidence="1">
    <location>
        <begin position="184"/>
        <end position="204"/>
    </location>
</feature>
<reference evidence="2 3" key="1">
    <citation type="submission" date="2018-11" db="EMBL/GenBank/DDBJ databases">
        <title>Chryseotalea sanarue gen. nov., sp., nov., a member of the family Cytophagaceae, isolated from a brackish lake in Hamamatsu Japan.</title>
        <authorList>
            <person name="Maejima Y."/>
            <person name="Iino T."/>
            <person name="Muraguchi Y."/>
            <person name="Fukuda K."/>
            <person name="Ohkuma M."/>
            <person name="Moriuchi R."/>
            <person name="Dohra H."/>
            <person name="Kimbara K."/>
            <person name="Shintani M."/>
        </authorList>
    </citation>
    <scope>NUCLEOTIDE SEQUENCE [LARGE SCALE GENOMIC DNA]</scope>
    <source>
        <strain evidence="2 3">Ys</strain>
    </source>
</reference>
<evidence type="ECO:0008006" key="4">
    <source>
        <dbReference type="Google" id="ProtNLM"/>
    </source>
</evidence>
<feature type="transmembrane region" description="Helical" evidence="1">
    <location>
        <begin position="63"/>
        <end position="80"/>
    </location>
</feature>
<dbReference type="AlphaFoldDB" id="A0A401U7E2"/>
<gene>
    <name evidence="2" type="ORF">SanaruYs_10300</name>
</gene>
<comment type="caution">
    <text evidence="2">The sequence shown here is derived from an EMBL/GenBank/DDBJ whole genome shotgun (WGS) entry which is preliminary data.</text>
</comment>